<dbReference type="AlphaFoldDB" id="A0A4R5PDH5"/>
<evidence type="ECO:0000313" key="1">
    <source>
        <dbReference type="EMBL" id="TDH22480.1"/>
    </source>
</evidence>
<dbReference type="Pfam" id="PF13238">
    <property type="entry name" value="AAA_18"/>
    <property type="match status" value="1"/>
</dbReference>
<dbReference type="GO" id="GO:0005524">
    <property type="term" value="F:ATP binding"/>
    <property type="evidence" value="ECO:0007669"/>
    <property type="project" value="UniProtKB-KW"/>
</dbReference>
<gene>
    <name evidence="1" type="ORF">EJ571_11245</name>
</gene>
<dbReference type="RefSeq" id="WP_078333802.1">
    <property type="nucleotide sequence ID" value="NZ_MAFQ01000005.1"/>
</dbReference>
<dbReference type="EMBL" id="RXLR01000014">
    <property type="protein sequence ID" value="TDH22480.1"/>
    <property type="molecule type" value="Genomic_DNA"/>
</dbReference>
<organism evidence="1 2">
    <name type="scientific">Mycobacteroides franklinii</name>
    <dbReference type="NCBI Taxonomy" id="948102"/>
    <lineage>
        <taxon>Bacteria</taxon>
        <taxon>Bacillati</taxon>
        <taxon>Actinomycetota</taxon>
        <taxon>Actinomycetes</taxon>
        <taxon>Mycobacteriales</taxon>
        <taxon>Mycobacteriaceae</taxon>
        <taxon>Mycobacteroides</taxon>
    </lineage>
</organism>
<dbReference type="SUPFAM" id="SSF52540">
    <property type="entry name" value="P-loop containing nucleoside triphosphate hydrolases"/>
    <property type="match status" value="1"/>
</dbReference>
<keyword evidence="1" id="KW-0067">ATP-binding</keyword>
<dbReference type="Proteomes" id="UP000295627">
    <property type="component" value="Unassembled WGS sequence"/>
</dbReference>
<accession>A0A4R5PDH5</accession>
<reference evidence="1 2" key="1">
    <citation type="journal article" date="2019" name="Sci. Rep.">
        <title>Extended insight into the Mycobacterium chelonae-abscessus complex through whole genome sequencing of Mycobacterium salmoniphilum outbreak and Mycobacterium salmoniphilum-like strains.</title>
        <authorList>
            <person name="Behra P.R.K."/>
            <person name="Das S."/>
            <person name="Pettersson B.M.F."/>
            <person name="Shirreff L."/>
            <person name="DuCote T."/>
            <person name="Jacobsson K.G."/>
            <person name="Ennis D.G."/>
            <person name="Kirsebom L.A."/>
        </authorList>
    </citation>
    <scope>NUCLEOTIDE SEQUENCE [LARGE SCALE GENOMIC DNA]</scope>
    <source>
        <strain evidence="1 2">DSM 45524</strain>
    </source>
</reference>
<keyword evidence="1" id="KW-0547">Nucleotide-binding</keyword>
<proteinExistence type="predicted"/>
<comment type="caution">
    <text evidence="1">The sequence shown here is derived from an EMBL/GenBank/DDBJ whole genome shotgun (WGS) entry which is preliminary data.</text>
</comment>
<sequence>MARVLVTGMSGTGKTTLLQELARRGLRTVDTDYDGWTLSDGSWDAARMAALLDEHSDVVVSGAVDNQVHFYDRFGDVVLLSVPLGVAIARVGSRTDNPYGRTEAQRDEIAQNTREIEPLLRESATLELDGRLPVSELADRVEALARQPR</sequence>
<evidence type="ECO:0000313" key="2">
    <source>
        <dbReference type="Proteomes" id="UP000295627"/>
    </source>
</evidence>
<dbReference type="InterPro" id="IPR027417">
    <property type="entry name" value="P-loop_NTPase"/>
</dbReference>
<dbReference type="Gene3D" id="3.40.50.300">
    <property type="entry name" value="P-loop containing nucleotide triphosphate hydrolases"/>
    <property type="match status" value="1"/>
</dbReference>
<name>A0A4R5PDH5_9MYCO</name>
<protein>
    <submittedName>
        <fullName evidence="1">ATP-binding protein</fullName>
    </submittedName>
</protein>